<protein>
    <submittedName>
        <fullName evidence="2">Uncharacterized protein</fullName>
    </submittedName>
</protein>
<evidence type="ECO:0000313" key="2">
    <source>
        <dbReference type="EMBL" id="KAG7362566.1"/>
    </source>
</evidence>
<proteinExistence type="predicted"/>
<comment type="caution">
    <text evidence="2">The sequence shown here is derived from an EMBL/GenBank/DDBJ whole genome shotgun (WGS) entry which is preliminary data.</text>
</comment>
<dbReference type="Proteomes" id="UP000693970">
    <property type="component" value="Unassembled WGS sequence"/>
</dbReference>
<keyword evidence="3" id="KW-1185">Reference proteome</keyword>
<gene>
    <name evidence="2" type="ORF">IV203_025450</name>
    <name evidence="1" type="ORF">IV203_028231</name>
</gene>
<dbReference type="EMBL" id="JAGRRH010000011">
    <property type="protein sequence ID" value="KAG7362566.1"/>
    <property type="molecule type" value="Genomic_DNA"/>
</dbReference>
<sequence length="98" mass="11494">MLELIVNYFEDIWVAKGKPNKIIRKLPMRTKRSFLSEIIVRYNSVSKNNEAPLLATRCRQLNLHTDASRHLLLIHHRLCRYRLPVAIVTSLLVIFTVI</sequence>
<accession>A0A9K3LK92</accession>
<reference evidence="2" key="1">
    <citation type="journal article" date="2021" name="Sci. Rep.">
        <title>Diploid genomic architecture of Nitzschia inconspicua, an elite biomass production diatom.</title>
        <authorList>
            <person name="Oliver A."/>
            <person name="Podell S."/>
            <person name="Pinowska A."/>
            <person name="Traller J.C."/>
            <person name="Smith S.R."/>
            <person name="McClure R."/>
            <person name="Beliaev A."/>
            <person name="Bohutskyi P."/>
            <person name="Hill E.A."/>
            <person name="Rabines A."/>
            <person name="Zheng H."/>
            <person name="Allen L.Z."/>
            <person name="Kuo A."/>
            <person name="Grigoriev I.V."/>
            <person name="Allen A.E."/>
            <person name="Hazlebeck D."/>
            <person name="Allen E.E."/>
        </authorList>
    </citation>
    <scope>NUCLEOTIDE SEQUENCE</scope>
    <source>
        <strain evidence="2">Hildebrandi</strain>
    </source>
</reference>
<evidence type="ECO:0000313" key="3">
    <source>
        <dbReference type="Proteomes" id="UP000693970"/>
    </source>
</evidence>
<organism evidence="2 3">
    <name type="scientific">Nitzschia inconspicua</name>
    <dbReference type="NCBI Taxonomy" id="303405"/>
    <lineage>
        <taxon>Eukaryota</taxon>
        <taxon>Sar</taxon>
        <taxon>Stramenopiles</taxon>
        <taxon>Ochrophyta</taxon>
        <taxon>Bacillariophyta</taxon>
        <taxon>Bacillariophyceae</taxon>
        <taxon>Bacillariophycidae</taxon>
        <taxon>Bacillariales</taxon>
        <taxon>Bacillariaceae</taxon>
        <taxon>Nitzschia</taxon>
    </lineage>
</organism>
<name>A0A9K3LK92_9STRA</name>
<evidence type="ECO:0000313" key="1">
    <source>
        <dbReference type="EMBL" id="KAG7339770.1"/>
    </source>
</evidence>
<dbReference type="EMBL" id="JAGRRH010000030">
    <property type="protein sequence ID" value="KAG7339770.1"/>
    <property type="molecule type" value="Genomic_DNA"/>
</dbReference>
<dbReference type="AlphaFoldDB" id="A0A9K3LK92"/>
<reference evidence="2" key="2">
    <citation type="submission" date="2021-04" db="EMBL/GenBank/DDBJ databases">
        <authorList>
            <person name="Podell S."/>
        </authorList>
    </citation>
    <scope>NUCLEOTIDE SEQUENCE</scope>
    <source>
        <strain evidence="2">Hildebrandi</strain>
    </source>
</reference>